<gene>
    <name evidence="3" type="ORF">SNE34_01855</name>
</gene>
<dbReference type="InterPro" id="IPR010982">
    <property type="entry name" value="Lambda_DNA-bd_dom_sf"/>
</dbReference>
<dbReference type="InterPro" id="IPR001387">
    <property type="entry name" value="Cro/C1-type_HTH"/>
</dbReference>
<dbReference type="Proteomes" id="UP001355056">
    <property type="component" value="Unassembled WGS sequence"/>
</dbReference>
<feature type="region of interest" description="Disordered" evidence="1">
    <location>
        <begin position="79"/>
        <end position="116"/>
    </location>
</feature>
<dbReference type="EMBL" id="JAXGFP010000001">
    <property type="protein sequence ID" value="MEG3182759.1"/>
    <property type="molecule type" value="Genomic_DNA"/>
</dbReference>
<evidence type="ECO:0000256" key="1">
    <source>
        <dbReference type="SAM" id="MobiDB-lite"/>
    </source>
</evidence>
<dbReference type="Gene3D" id="1.10.260.40">
    <property type="entry name" value="lambda repressor-like DNA-binding domains"/>
    <property type="match status" value="1"/>
</dbReference>
<proteinExistence type="predicted"/>
<dbReference type="SUPFAM" id="SSF47413">
    <property type="entry name" value="lambda repressor-like DNA-binding domains"/>
    <property type="match status" value="1"/>
</dbReference>
<name>A0ABU7YV04_9GAMM</name>
<evidence type="ECO:0000313" key="4">
    <source>
        <dbReference type="Proteomes" id="UP001355056"/>
    </source>
</evidence>
<organism evidence="3 4">
    <name type="scientific">Novilysobacter erysipheiresistens</name>
    <dbReference type="NCBI Taxonomy" id="1749332"/>
    <lineage>
        <taxon>Bacteria</taxon>
        <taxon>Pseudomonadati</taxon>
        <taxon>Pseudomonadota</taxon>
        <taxon>Gammaproteobacteria</taxon>
        <taxon>Lysobacterales</taxon>
        <taxon>Lysobacteraceae</taxon>
        <taxon>Novilysobacter</taxon>
    </lineage>
</organism>
<dbReference type="PROSITE" id="PS50943">
    <property type="entry name" value="HTH_CROC1"/>
    <property type="match status" value="1"/>
</dbReference>
<dbReference type="RefSeq" id="WP_332614167.1">
    <property type="nucleotide sequence ID" value="NZ_JAXGFP010000001.1"/>
</dbReference>
<evidence type="ECO:0000313" key="3">
    <source>
        <dbReference type="EMBL" id="MEG3182759.1"/>
    </source>
</evidence>
<comment type="caution">
    <text evidence="3">The sequence shown here is derived from an EMBL/GenBank/DDBJ whole genome shotgun (WGS) entry which is preliminary data.</text>
</comment>
<evidence type="ECO:0000259" key="2">
    <source>
        <dbReference type="PROSITE" id="PS50943"/>
    </source>
</evidence>
<protein>
    <submittedName>
        <fullName evidence="3">Helix-turn-helix domain-containing protein</fullName>
    </submittedName>
</protein>
<accession>A0ABU7YV04</accession>
<dbReference type="CDD" id="cd00093">
    <property type="entry name" value="HTH_XRE"/>
    <property type="match status" value="1"/>
</dbReference>
<keyword evidence="4" id="KW-1185">Reference proteome</keyword>
<reference evidence="3 4" key="1">
    <citation type="journal article" date="2016" name="Int. J. Syst. Evol. Microbiol.">
        <title>Lysobacter erysipheiresistens sp. nov., an antagonist of powdery mildew, isolated from tobacco-cultivated soil.</title>
        <authorList>
            <person name="Xie B."/>
            <person name="Li T."/>
            <person name="Lin X."/>
            <person name="Wang C.J."/>
            <person name="Chen Y.J."/>
            <person name="Liu W.J."/>
            <person name="Zhao Z.W."/>
        </authorList>
    </citation>
    <scope>NUCLEOTIDE SEQUENCE [LARGE SCALE GENOMIC DNA]</scope>
    <source>
        <strain evidence="3 4">RS-LYSO-3</strain>
    </source>
</reference>
<dbReference type="SMART" id="SM00530">
    <property type="entry name" value="HTH_XRE"/>
    <property type="match status" value="1"/>
</dbReference>
<feature type="domain" description="HTH cro/C1-type" evidence="2">
    <location>
        <begin position="20"/>
        <end position="72"/>
    </location>
</feature>
<sequence length="116" mass="12562">MKITPGLTDTAILQSLGARLAARRIAMGLTQADAAEQSGVSKRTLERLEAGEPVQSPNLVRVLRVLQLLDALEALLPSTGPGPMDVLRREGKTRQRAPRTSVGEATARPWRWGDEP</sequence>
<dbReference type="Pfam" id="PF13560">
    <property type="entry name" value="HTH_31"/>
    <property type="match status" value="1"/>
</dbReference>